<sequence>MSHKVLVPGTFDLLHYGHMRFLEECAKHGYVTVALATDAHAHPKRKPIMTYYERREALLHLSHVDKIVPKYEHSLWPIIMKVQPASICYGSDWAKPEWMRMNGLKDDVSYGGGIRIIEILNPMVISTTEIIERVKR</sequence>
<feature type="domain" description="Cytidyltransferase-like" evidence="3">
    <location>
        <begin position="6"/>
        <end position="133"/>
    </location>
</feature>
<name>A0A0F8YF14_9ZZZZ</name>
<dbReference type="InterPro" id="IPR050385">
    <property type="entry name" value="Archaeal_FAD_synthase"/>
</dbReference>
<dbReference type="Pfam" id="PF01467">
    <property type="entry name" value="CTP_transf_like"/>
    <property type="match status" value="1"/>
</dbReference>
<dbReference type="GO" id="GO:0016779">
    <property type="term" value="F:nucleotidyltransferase activity"/>
    <property type="evidence" value="ECO:0007669"/>
    <property type="project" value="UniProtKB-KW"/>
</dbReference>
<evidence type="ECO:0000256" key="1">
    <source>
        <dbReference type="ARBA" id="ARBA00022679"/>
    </source>
</evidence>
<dbReference type="PANTHER" id="PTHR43793:SF1">
    <property type="entry name" value="FAD SYNTHASE"/>
    <property type="match status" value="1"/>
</dbReference>
<dbReference type="AlphaFoldDB" id="A0A0F8YF14"/>
<proteinExistence type="predicted"/>
<keyword evidence="1" id="KW-0808">Transferase</keyword>
<gene>
    <name evidence="4" type="ORF">LCGC14_2827570</name>
</gene>
<reference evidence="4" key="1">
    <citation type="journal article" date="2015" name="Nature">
        <title>Complex archaea that bridge the gap between prokaryotes and eukaryotes.</title>
        <authorList>
            <person name="Spang A."/>
            <person name="Saw J.H."/>
            <person name="Jorgensen S.L."/>
            <person name="Zaremba-Niedzwiedzka K."/>
            <person name="Martijn J."/>
            <person name="Lind A.E."/>
            <person name="van Eijk R."/>
            <person name="Schleper C."/>
            <person name="Guy L."/>
            <person name="Ettema T.J."/>
        </authorList>
    </citation>
    <scope>NUCLEOTIDE SEQUENCE</scope>
</reference>
<evidence type="ECO:0000259" key="3">
    <source>
        <dbReference type="Pfam" id="PF01467"/>
    </source>
</evidence>
<protein>
    <recommendedName>
        <fullName evidence="3">Cytidyltransferase-like domain-containing protein</fullName>
    </recommendedName>
</protein>
<dbReference type="Gene3D" id="3.40.50.620">
    <property type="entry name" value="HUPs"/>
    <property type="match status" value="1"/>
</dbReference>
<dbReference type="PANTHER" id="PTHR43793">
    <property type="entry name" value="FAD SYNTHASE"/>
    <property type="match status" value="1"/>
</dbReference>
<evidence type="ECO:0000313" key="4">
    <source>
        <dbReference type="EMBL" id="KKK80028.1"/>
    </source>
</evidence>
<dbReference type="EMBL" id="LAZR01053766">
    <property type="protein sequence ID" value="KKK80028.1"/>
    <property type="molecule type" value="Genomic_DNA"/>
</dbReference>
<keyword evidence="2" id="KW-0548">Nucleotidyltransferase</keyword>
<accession>A0A0F8YF14</accession>
<comment type="caution">
    <text evidence="4">The sequence shown here is derived from an EMBL/GenBank/DDBJ whole genome shotgun (WGS) entry which is preliminary data.</text>
</comment>
<dbReference type="NCBIfam" id="TIGR00125">
    <property type="entry name" value="cyt_tran_rel"/>
    <property type="match status" value="1"/>
</dbReference>
<dbReference type="InterPro" id="IPR004821">
    <property type="entry name" value="Cyt_trans-like"/>
</dbReference>
<organism evidence="4">
    <name type="scientific">marine sediment metagenome</name>
    <dbReference type="NCBI Taxonomy" id="412755"/>
    <lineage>
        <taxon>unclassified sequences</taxon>
        <taxon>metagenomes</taxon>
        <taxon>ecological metagenomes</taxon>
    </lineage>
</organism>
<dbReference type="SUPFAM" id="SSF52374">
    <property type="entry name" value="Nucleotidylyl transferase"/>
    <property type="match status" value="1"/>
</dbReference>
<dbReference type="InterPro" id="IPR014729">
    <property type="entry name" value="Rossmann-like_a/b/a_fold"/>
</dbReference>
<evidence type="ECO:0000256" key="2">
    <source>
        <dbReference type="ARBA" id="ARBA00022695"/>
    </source>
</evidence>